<dbReference type="Proteomes" id="UP000011083">
    <property type="component" value="Unassembled WGS sequence"/>
</dbReference>
<reference evidence="2 3" key="1">
    <citation type="journal article" date="2013" name="Genome Biol.">
        <title>Genome of Acanthamoeba castellanii highlights extensive lateral gene transfer and early evolution of tyrosine kinase signaling.</title>
        <authorList>
            <person name="Clarke M."/>
            <person name="Lohan A.J."/>
            <person name="Liu B."/>
            <person name="Lagkouvardos I."/>
            <person name="Roy S."/>
            <person name="Zafar N."/>
            <person name="Bertelli C."/>
            <person name="Schilde C."/>
            <person name="Kianianmomeni A."/>
            <person name="Burglin T.R."/>
            <person name="Frech C."/>
            <person name="Turcotte B."/>
            <person name="Kopec K.O."/>
            <person name="Synnott J.M."/>
            <person name="Choo C."/>
            <person name="Paponov I."/>
            <person name="Finkler A."/>
            <person name="Soon Heng Tan C."/>
            <person name="Hutchins A.P."/>
            <person name="Weinmeier T."/>
            <person name="Rattei T."/>
            <person name="Chu J.S."/>
            <person name="Gimenez G."/>
            <person name="Irimia M."/>
            <person name="Rigden D.J."/>
            <person name="Fitzpatrick D.A."/>
            <person name="Lorenzo-Morales J."/>
            <person name="Bateman A."/>
            <person name="Chiu C.H."/>
            <person name="Tang P."/>
            <person name="Hegemann P."/>
            <person name="Fromm H."/>
            <person name="Raoult D."/>
            <person name="Greub G."/>
            <person name="Miranda-Saavedra D."/>
            <person name="Chen N."/>
            <person name="Nash P."/>
            <person name="Ginger M.L."/>
            <person name="Horn M."/>
            <person name="Schaap P."/>
            <person name="Caler L."/>
            <person name="Loftus B."/>
        </authorList>
    </citation>
    <scope>NUCLEOTIDE SEQUENCE [LARGE SCALE GENOMIC DNA]</scope>
    <source>
        <strain evidence="2 3">Neff</strain>
    </source>
</reference>
<keyword evidence="3" id="KW-1185">Reference proteome</keyword>
<dbReference type="VEuPathDB" id="AmoebaDB:ACA1_277510"/>
<feature type="region of interest" description="Disordered" evidence="1">
    <location>
        <begin position="1"/>
        <end position="25"/>
    </location>
</feature>
<dbReference type="AlphaFoldDB" id="L8H6G2"/>
<evidence type="ECO:0000313" key="3">
    <source>
        <dbReference type="Proteomes" id="UP000011083"/>
    </source>
</evidence>
<evidence type="ECO:0000256" key="1">
    <source>
        <dbReference type="SAM" id="MobiDB-lite"/>
    </source>
</evidence>
<dbReference type="EMBL" id="KB007908">
    <property type="protein sequence ID" value="ELR20832.1"/>
    <property type="molecule type" value="Genomic_DNA"/>
</dbReference>
<dbReference type="KEGG" id="acan:ACA1_277510"/>
<accession>L8H6G2</accession>
<organism evidence="2 3">
    <name type="scientific">Acanthamoeba castellanii (strain ATCC 30010 / Neff)</name>
    <dbReference type="NCBI Taxonomy" id="1257118"/>
    <lineage>
        <taxon>Eukaryota</taxon>
        <taxon>Amoebozoa</taxon>
        <taxon>Discosea</taxon>
        <taxon>Longamoebia</taxon>
        <taxon>Centramoebida</taxon>
        <taxon>Acanthamoebidae</taxon>
        <taxon>Acanthamoeba</taxon>
    </lineage>
</organism>
<dbReference type="GeneID" id="14921703"/>
<proteinExistence type="predicted"/>
<evidence type="ECO:0000313" key="2">
    <source>
        <dbReference type="EMBL" id="ELR20832.1"/>
    </source>
</evidence>
<gene>
    <name evidence="2" type="ORF">ACA1_277510</name>
</gene>
<dbReference type="RefSeq" id="XP_004344575.1">
    <property type="nucleotide sequence ID" value="XM_004344525.1"/>
</dbReference>
<protein>
    <submittedName>
        <fullName evidence="2">Uncharacterized protein</fullName>
    </submittedName>
</protein>
<sequence>MEKALKRGSDEEAAKRRFVNREDERQEIKWPDPELLCFIKESMSCWWGRHQHITSRRRVLAEGPERKGCKISPHPSLYVMWPDTTDQDPTHVLKEKLATLERLAAHMANEVEWRLVDGYYSRLAE</sequence>
<name>L8H6G2_ACACF</name>